<gene>
    <name evidence="2" type="ORF">DM860_001906</name>
</gene>
<dbReference type="InterPro" id="IPR053781">
    <property type="entry name" value="F-box_AtFBL13-like"/>
</dbReference>
<sequence length="427" mass="49826">MRQRVASRSGLFVPRKCLKRNRRSSGEEEEKDRINELPDDILVHILSYMNCKEAARTSVLSSRWKEMWMHTPTLDFDVMGDYMKLPSDFALIPGEATKYVDCVNRVLKLHKAKELITEFKVRFDIRKCHQGYIDDWVKFVCSTQRLEKLNFSFLDARYYLHNEPETSVFPNPLTLSGGGFRCLKELCFQSPNLKLKHLELVWCGRLEHVSVSDTNIVSIVFEACGDLELHNVPSLVRVSFPRMFEPVESVLSRLSCCAFSQLEMLCLAVSHRLIQKMEMQEFPQLTKVKELLIYTEPRTDFSLIGLISLLRASPNLQTFVLELMWFKPDRTRREWKEALESPLEHLKEVLVNGYHGCACEFELLAYIFRNSTALEKVTIDPQEKRDMPVPEYPHKMEERQAAERIAKHYAEKQLTEIAPERVNLFIL</sequence>
<name>A0A328DV98_9ASTE</name>
<comment type="caution">
    <text evidence="2">The sequence shown here is derived from an EMBL/GenBank/DDBJ whole genome shotgun (WGS) entry which is preliminary data.</text>
</comment>
<accession>A0A328DV98</accession>
<dbReference type="InterPro" id="IPR032675">
    <property type="entry name" value="LRR_dom_sf"/>
</dbReference>
<dbReference type="Pfam" id="PF23622">
    <property type="entry name" value="LRR_At1g61320_AtMIF1"/>
    <property type="match status" value="1"/>
</dbReference>
<evidence type="ECO:0000313" key="3">
    <source>
        <dbReference type="Proteomes" id="UP000249390"/>
    </source>
</evidence>
<dbReference type="CDD" id="cd22160">
    <property type="entry name" value="F-box_AtFBL13-like"/>
    <property type="match status" value="1"/>
</dbReference>
<dbReference type="PANTHER" id="PTHR34145:SF68">
    <property type="entry name" value="FBD DOMAIN-CONTAINING PROTEIN"/>
    <property type="match status" value="1"/>
</dbReference>
<feature type="domain" description="F-box" evidence="1">
    <location>
        <begin position="31"/>
        <end position="79"/>
    </location>
</feature>
<protein>
    <recommendedName>
        <fullName evidence="1">F-box domain-containing protein</fullName>
    </recommendedName>
</protein>
<dbReference type="SUPFAM" id="SSF81383">
    <property type="entry name" value="F-box domain"/>
    <property type="match status" value="1"/>
</dbReference>
<reference evidence="2 3" key="1">
    <citation type="submission" date="2018-06" db="EMBL/GenBank/DDBJ databases">
        <title>The Genome of Cuscuta australis (Dodder) Provides Insight into the Evolution of Plant Parasitism.</title>
        <authorList>
            <person name="Liu H."/>
        </authorList>
    </citation>
    <scope>NUCLEOTIDE SEQUENCE [LARGE SCALE GENOMIC DNA]</scope>
    <source>
        <strain evidence="3">cv. Yunnan</strain>
        <tissue evidence="2">Vines</tissue>
    </source>
</reference>
<evidence type="ECO:0000313" key="2">
    <source>
        <dbReference type="EMBL" id="RAL49615.1"/>
    </source>
</evidence>
<dbReference type="EMBL" id="NQVE01000076">
    <property type="protein sequence ID" value="RAL49615.1"/>
    <property type="molecule type" value="Genomic_DNA"/>
</dbReference>
<dbReference type="InterPro" id="IPR055357">
    <property type="entry name" value="LRR_At1g61320_AtMIF1"/>
</dbReference>
<dbReference type="InterPro" id="IPR053772">
    <property type="entry name" value="At1g61320/At1g61330-like"/>
</dbReference>
<dbReference type="Gene3D" id="1.20.1280.50">
    <property type="match status" value="1"/>
</dbReference>
<dbReference type="PANTHER" id="PTHR34145">
    <property type="entry name" value="OS02G0105600 PROTEIN"/>
    <property type="match status" value="1"/>
</dbReference>
<dbReference type="AlphaFoldDB" id="A0A328DV98"/>
<dbReference type="SUPFAM" id="SSF52047">
    <property type="entry name" value="RNI-like"/>
    <property type="match status" value="1"/>
</dbReference>
<keyword evidence="3" id="KW-1185">Reference proteome</keyword>
<dbReference type="PROSITE" id="PS50181">
    <property type="entry name" value="FBOX"/>
    <property type="match status" value="1"/>
</dbReference>
<dbReference type="InterPro" id="IPR036047">
    <property type="entry name" value="F-box-like_dom_sf"/>
</dbReference>
<dbReference type="InterPro" id="IPR001810">
    <property type="entry name" value="F-box_dom"/>
</dbReference>
<evidence type="ECO:0000259" key="1">
    <source>
        <dbReference type="PROSITE" id="PS50181"/>
    </source>
</evidence>
<proteinExistence type="predicted"/>
<dbReference type="Pfam" id="PF00646">
    <property type="entry name" value="F-box"/>
    <property type="match status" value="1"/>
</dbReference>
<organism evidence="2 3">
    <name type="scientific">Cuscuta australis</name>
    <dbReference type="NCBI Taxonomy" id="267555"/>
    <lineage>
        <taxon>Eukaryota</taxon>
        <taxon>Viridiplantae</taxon>
        <taxon>Streptophyta</taxon>
        <taxon>Embryophyta</taxon>
        <taxon>Tracheophyta</taxon>
        <taxon>Spermatophyta</taxon>
        <taxon>Magnoliopsida</taxon>
        <taxon>eudicotyledons</taxon>
        <taxon>Gunneridae</taxon>
        <taxon>Pentapetalae</taxon>
        <taxon>asterids</taxon>
        <taxon>lamiids</taxon>
        <taxon>Solanales</taxon>
        <taxon>Convolvulaceae</taxon>
        <taxon>Cuscuteae</taxon>
        <taxon>Cuscuta</taxon>
        <taxon>Cuscuta subgen. Grammica</taxon>
        <taxon>Cuscuta sect. Cleistogrammica</taxon>
    </lineage>
</organism>
<dbReference type="Proteomes" id="UP000249390">
    <property type="component" value="Unassembled WGS sequence"/>
</dbReference>
<dbReference type="Gene3D" id="3.80.10.10">
    <property type="entry name" value="Ribonuclease Inhibitor"/>
    <property type="match status" value="1"/>
</dbReference>